<proteinExistence type="predicted"/>
<dbReference type="RefSeq" id="WP_132872745.1">
    <property type="nucleotide sequence ID" value="NZ_JAJUHT010000004.1"/>
</dbReference>
<sequence>MKRFLLLTLLCVLLSSCTSAILVDIEKANVSPKFSKATVTRVAVIGFDKNVDVHYNTAIIADKFTAELVDGQLFNIMDRNDIDKIITEVGFQQKASGTGLLDEQTKKRLQAMGADSVLTGKLIKYRQIERGDSILLSEAQLVAKLLRIETGEVLWSAEIAERSKIDGKKEAVSAEVLLSDIITKMSKPLKSEGMMKKIGKNINFLKN</sequence>
<dbReference type="EMBL" id="SMGG01000003">
    <property type="protein sequence ID" value="TCK62581.1"/>
    <property type="molecule type" value="Genomic_DNA"/>
</dbReference>
<accession>A0A4V2PSG2</accession>
<organism evidence="2 3">
    <name type="scientific">Seleniivibrio woodruffii</name>
    <dbReference type="NCBI Taxonomy" id="1078050"/>
    <lineage>
        <taxon>Bacteria</taxon>
        <taxon>Pseudomonadati</taxon>
        <taxon>Deferribacterota</taxon>
        <taxon>Deferribacteres</taxon>
        <taxon>Deferribacterales</taxon>
        <taxon>Geovibrionaceae</taxon>
        <taxon>Seleniivibrio</taxon>
    </lineage>
</organism>
<feature type="signal peptide" evidence="1">
    <location>
        <begin position="1"/>
        <end position="20"/>
    </location>
</feature>
<name>A0A4V2PSG2_9BACT</name>
<dbReference type="PROSITE" id="PS51257">
    <property type="entry name" value="PROKAR_LIPOPROTEIN"/>
    <property type="match status" value="1"/>
</dbReference>
<evidence type="ECO:0000313" key="3">
    <source>
        <dbReference type="Proteomes" id="UP000294614"/>
    </source>
</evidence>
<evidence type="ECO:0008006" key="4">
    <source>
        <dbReference type="Google" id="ProtNLM"/>
    </source>
</evidence>
<evidence type="ECO:0000313" key="2">
    <source>
        <dbReference type="EMBL" id="TCK62581.1"/>
    </source>
</evidence>
<keyword evidence="1" id="KW-0732">Signal</keyword>
<dbReference type="InterPro" id="IPR014094">
    <property type="entry name" value="LpoB"/>
</dbReference>
<keyword evidence="3" id="KW-1185">Reference proteome</keyword>
<feature type="chain" id="PRO_5020282833" description="Curli production assembly/transport component CsgG" evidence="1">
    <location>
        <begin position="21"/>
        <end position="207"/>
    </location>
</feature>
<dbReference type="Proteomes" id="UP000294614">
    <property type="component" value="Unassembled WGS sequence"/>
</dbReference>
<comment type="caution">
    <text evidence="2">The sequence shown here is derived from an EMBL/GenBank/DDBJ whole genome shotgun (WGS) entry which is preliminary data.</text>
</comment>
<reference evidence="2 3" key="1">
    <citation type="submission" date="2019-03" db="EMBL/GenBank/DDBJ databases">
        <title>Genomic Encyclopedia of Type Strains, Phase IV (KMG-IV): sequencing the most valuable type-strain genomes for metagenomic binning, comparative biology and taxonomic classification.</title>
        <authorList>
            <person name="Goeker M."/>
        </authorList>
    </citation>
    <scope>NUCLEOTIDE SEQUENCE [LARGE SCALE GENOMIC DNA]</scope>
    <source>
        <strain evidence="2 3">DSM 24984</strain>
    </source>
</reference>
<evidence type="ECO:0000256" key="1">
    <source>
        <dbReference type="SAM" id="SignalP"/>
    </source>
</evidence>
<protein>
    <recommendedName>
        <fullName evidence="4">Curli production assembly/transport component CsgG</fullName>
    </recommendedName>
</protein>
<dbReference type="Pfam" id="PF13036">
    <property type="entry name" value="LpoB"/>
    <property type="match status" value="1"/>
</dbReference>
<dbReference type="OrthoDB" id="9793202at2"/>
<dbReference type="AlphaFoldDB" id="A0A4V2PSG2"/>
<gene>
    <name evidence="2" type="ORF">C8D98_1110</name>
</gene>
<dbReference type="Gene3D" id="3.40.50.10610">
    <property type="entry name" value="ABC-type transport auxiliary lipoprotein component"/>
    <property type="match status" value="1"/>
</dbReference>